<dbReference type="EMBL" id="VKAD01000001">
    <property type="protein sequence ID" value="TXR53222.1"/>
    <property type="molecule type" value="Genomic_DNA"/>
</dbReference>
<name>A0A5C8Z5I0_9GAMM</name>
<evidence type="ECO:0008006" key="3">
    <source>
        <dbReference type="Google" id="ProtNLM"/>
    </source>
</evidence>
<comment type="caution">
    <text evidence="1">The sequence shown here is derived from an EMBL/GenBank/DDBJ whole genome shotgun (WGS) entry which is preliminary data.</text>
</comment>
<evidence type="ECO:0000313" key="2">
    <source>
        <dbReference type="Proteomes" id="UP000321764"/>
    </source>
</evidence>
<dbReference type="InterPro" id="IPR029033">
    <property type="entry name" value="His_PPase_superfam"/>
</dbReference>
<dbReference type="InterPro" id="IPR001345">
    <property type="entry name" value="PG/BPGM_mutase_AS"/>
</dbReference>
<dbReference type="Proteomes" id="UP000321764">
    <property type="component" value="Unassembled WGS sequence"/>
</dbReference>
<dbReference type="CDD" id="cd07067">
    <property type="entry name" value="HP_PGM_like"/>
    <property type="match status" value="1"/>
</dbReference>
<accession>A0A5C8Z5I0</accession>
<dbReference type="Gene3D" id="3.40.50.1240">
    <property type="entry name" value="Phosphoglycerate mutase-like"/>
    <property type="match status" value="1"/>
</dbReference>
<proteinExistence type="predicted"/>
<dbReference type="OrthoDB" id="280692at2"/>
<dbReference type="InterPro" id="IPR013078">
    <property type="entry name" value="His_Pase_superF_clade-1"/>
</dbReference>
<evidence type="ECO:0000313" key="1">
    <source>
        <dbReference type="EMBL" id="TXR53222.1"/>
    </source>
</evidence>
<sequence>MRLYLMRHGEAEFNARDDIQRSLTATGRAAVASKTSFIEPVDRMVVSPYLRALQSSDILIAEGLSVQRRIVDERVTPDCDLQPVIDEVILPDVEVQLIVAHNPLLSRLIHLLCGEQAANIQLDTADLACLTGDFLPGCSSLLWLR</sequence>
<dbReference type="AlphaFoldDB" id="A0A5C8Z5I0"/>
<dbReference type="GO" id="GO:0003824">
    <property type="term" value="F:catalytic activity"/>
    <property type="evidence" value="ECO:0007669"/>
    <property type="project" value="InterPro"/>
</dbReference>
<keyword evidence="2" id="KW-1185">Reference proteome</keyword>
<dbReference type="PROSITE" id="PS00175">
    <property type="entry name" value="PG_MUTASE"/>
    <property type="match status" value="1"/>
</dbReference>
<dbReference type="Pfam" id="PF00300">
    <property type="entry name" value="His_Phos_1"/>
    <property type="match status" value="1"/>
</dbReference>
<dbReference type="RefSeq" id="WP_147712404.1">
    <property type="nucleotide sequence ID" value="NZ_VKAD01000001.1"/>
</dbReference>
<dbReference type="SMART" id="SM00855">
    <property type="entry name" value="PGAM"/>
    <property type="match status" value="1"/>
</dbReference>
<dbReference type="SUPFAM" id="SSF53254">
    <property type="entry name" value="Phosphoglycerate mutase-like"/>
    <property type="match status" value="1"/>
</dbReference>
<gene>
    <name evidence="1" type="ORF">FME95_01220</name>
</gene>
<protein>
    <recommendedName>
        <fullName evidence="3">Phosphohistidine phosphatase SixA</fullName>
    </recommendedName>
</protein>
<reference evidence="1 2" key="1">
    <citation type="submission" date="2019-07" db="EMBL/GenBank/DDBJ databases">
        <title>Reinekea sp. strain SSH23 genome sequencing and assembly.</title>
        <authorList>
            <person name="Kim I."/>
        </authorList>
    </citation>
    <scope>NUCLEOTIDE SEQUENCE [LARGE SCALE GENOMIC DNA]</scope>
    <source>
        <strain evidence="1 2">SSH23</strain>
    </source>
</reference>
<organism evidence="1 2">
    <name type="scientific">Reinekea thalattae</name>
    <dbReference type="NCBI Taxonomy" id="2593301"/>
    <lineage>
        <taxon>Bacteria</taxon>
        <taxon>Pseudomonadati</taxon>
        <taxon>Pseudomonadota</taxon>
        <taxon>Gammaproteobacteria</taxon>
        <taxon>Oceanospirillales</taxon>
        <taxon>Saccharospirillaceae</taxon>
        <taxon>Reinekea</taxon>
    </lineage>
</organism>